<name>A0A498HW83_MALDO</name>
<accession>A0A498HW83</accession>
<keyword evidence="2" id="KW-1185">Reference proteome</keyword>
<protein>
    <submittedName>
        <fullName evidence="1">Uncharacterized protein</fullName>
    </submittedName>
</protein>
<comment type="caution">
    <text evidence="1">The sequence shown here is derived from an EMBL/GenBank/DDBJ whole genome shotgun (WGS) entry which is preliminary data.</text>
</comment>
<evidence type="ECO:0000313" key="1">
    <source>
        <dbReference type="EMBL" id="RXH75716.1"/>
    </source>
</evidence>
<evidence type="ECO:0000313" key="2">
    <source>
        <dbReference type="Proteomes" id="UP000290289"/>
    </source>
</evidence>
<dbReference type="EMBL" id="RDQH01000341">
    <property type="protein sequence ID" value="RXH75716.1"/>
    <property type="molecule type" value="Genomic_DNA"/>
</dbReference>
<proteinExistence type="predicted"/>
<gene>
    <name evidence="1" type="ORF">DVH24_039415</name>
</gene>
<sequence length="161" mass="18859">MSNFRHKTEGFKAEFHEWYNMEPPPLPGSPKANPTSLFSSINSETPLKNIDQVRGRLDYETDVDNYLNHKLMKAKKELVDLISKANKTLYRANKQKTKTDISVTAILSRINVLGRETKMKEERNKGFEDFHQVAKGKELHQPQWDSLTVKKVESFNKFWYR</sequence>
<dbReference type="Proteomes" id="UP000290289">
    <property type="component" value="Chromosome 15"/>
</dbReference>
<organism evidence="1 2">
    <name type="scientific">Malus domestica</name>
    <name type="common">Apple</name>
    <name type="synonym">Pyrus malus</name>
    <dbReference type="NCBI Taxonomy" id="3750"/>
    <lineage>
        <taxon>Eukaryota</taxon>
        <taxon>Viridiplantae</taxon>
        <taxon>Streptophyta</taxon>
        <taxon>Embryophyta</taxon>
        <taxon>Tracheophyta</taxon>
        <taxon>Spermatophyta</taxon>
        <taxon>Magnoliopsida</taxon>
        <taxon>eudicotyledons</taxon>
        <taxon>Gunneridae</taxon>
        <taxon>Pentapetalae</taxon>
        <taxon>rosids</taxon>
        <taxon>fabids</taxon>
        <taxon>Rosales</taxon>
        <taxon>Rosaceae</taxon>
        <taxon>Amygdaloideae</taxon>
        <taxon>Maleae</taxon>
        <taxon>Malus</taxon>
    </lineage>
</organism>
<dbReference type="AlphaFoldDB" id="A0A498HW83"/>
<reference evidence="1 2" key="1">
    <citation type="submission" date="2018-10" db="EMBL/GenBank/DDBJ databases">
        <title>A high-quality apple genome assembly.</title>
        <authorList>
            <person name="Hu J."/>
        </authorList>
    </citation>
    <scope>NUCLEOTIDE SEQUENCE [LARGE SCALE GENOMIC DNA]</scope>
    <source>
        <strain evidence="2">cv. HFTH1</strain>
        <tissue evidence="1">Young leaf</tissue>
    </source>
</reference>